<gene>
    <name evidence="11" type="ORF">GCM10023198_17720</name>
</gene>
<dbReference type="Gene3D" id="3.30.460.10">
    <property type="entry name" value="Beta Polymerase, domain 2"/>
    <property type="match status" value="1"/>
</dbReference>
<dbReference type="Pfam" id="PF01381">
    <property type="entry name" value="HTH_3"/>
    <property type="match status" value="1"/>
</dbReference>
<dbReference type="Gene3D" id="1.10.260.40">
    <property type="entry name" value="lambda repressor-like DNA-binding domains"/>
    <property type="match status" value="1"/>
</dbReference>
<keyword evidence="6" id="KW-0547">Nucleotide-binding</keyword>
<evidence type="ECO:0000256" key="1">
    <source>
        <dbReference type="ARBA" id="ARBA00001946"/>
    </source>
</evidence>
<keyword evidence="4" id="KW-0548">Nucleotidyltransferase</keyword>
<keyword evidence="5" id="KW-0479">Metal-binding</keyword>
<dbReference type="EMBL" id="BAABHM010000010">
    <property type="protein sequence ID" value="GAA4697915.1"/>
    <property type="molecule type" value="Genomic_DNA"/>
</dbReference>
<keyword evidence="12" id="KW-1185">Reference proteome</keyword>
<dbReference type="PROSITE" id="PS50943">
    <property type="entry name" value="HTH_CROC1"/>
    <property type="match status" value="1"/>
</dbReference>
<keyword evidence="2" id="KW-1277">Toxin-antitoxin system</keyword>
<dbReference type="Pfam" id="PF01909">
    <property type="entry name" value="NTP_transf_2"/>
    <property type="match status" value="1"/>
</dbReference>
<comment type="caution">
    <text evidence="11">The sequence shown here is derived from an EMBL/GenBank/DDBJ whole genome shotgun (WGS) entry which is preliminary data.</text>
</comment>
<dbReference type="SUPFAM" id="SSF47413">
    <property type="entry name" value="lambda repressor-like DNA-binding domains"/>
    <property type="match status" value="1"/>
</dbReference>
<dbReference type="InterPro" id="IPR043519">
    <property type="entry name" value="NT_sf"/>
</dbReference>
<evidence type="ECO:0000313" key="12">
    <source>
        <dbReference type="Proteomes" id="UP001500843"/>
    </source>
</evidence>
<evidence type="ECO:0000256" key="6">
    <source>
        <dbReference type="ARBA" id="ARBA00022741"/>
    </source>
</evidence>
<evidence type="ECO:0000256" key="8">
    <source>
        <dbReference type="ARBA" id="ARBA00022842"/>
    </source>
</evidence>
<evidence type="ECO:0000256" key="2">
    <source>
        <dbReference type="ARBA" id="ARBA00022649"/>
    </source>
</evidence>
<protein>
    <recommendedName>
        <fullName evidence="10">HTH cro/C1-type domain-containing protein</fullName>
    </recommendedName>
</protein>
<dbReference type="RefSeq" id="WP_253875997.1">
    <property type="nucleotide sequence ID" value="NZ_BAABHM010000010.1"/>
</dbReference>
<keyword evidence="8" id="KW-0460">Magnesium</keyword>
<evidence type="ECO:0000313" key="11">
    <source>
        <dbReference type="EMBL" id="GAA4697915.1"/>
    </source>
</evidence>
<evidence type="ECO:0000259" key="10">
    <source>
        <dbReference type="PROSITE" id="PS50943"/>
    </source>
</evidence>
<dbReference type="PANTHER" id="PTHR33571">
    <property type="entry name" value="SSL8005 PROTEIN"/>
    <property type="match status" value="1"/>
</dbReference>
<dbReference type="Proteomes" id="UP001500843">
    <property type="component" value="Unassembled WGS sequence"/>
</dbReference>
<dbReference type="InterPro" id="IPR052038">
    <property type="entry name" value="Type-VII_TA_antitoxin"/>
</dbReference>
<sequence length="152" mass="16321">MSLEFGTWVHIRRTALGLSQARLAAIAGVHQPTIAAVEKGHRSATDPVRRKLTAALQARPGDLLAGLRDEVIALVERHGASNPRVFGSIARGTDTVWSDVDLLVTFPDTAARLAYFDLVQDLADLLTVEVDVVDDASTGRASEQAQREALAL</sequence>
<organism evidence="11 12">
    <name type="scientific">Promicromonospora umidemergens</name>
    <dbReference type="NCBI Taxonomy" id="629679"/>
    <lineage>
        <taxon>Bacteria</taxon>
        <taxon>Bacillati</taxon>
        <taxon>Actinomycetota</taxon>
        <taxon>Actinomycetes</taxon>
        <taxon>Micrococcales</taxon>
        <taxon>Promicromonosporaceae</taxon>
        <taxon>Promicromonospora</taxon>
    </lineage>
</organism>
<comment type="similarity">
    <text evidence="9">Belongs to the MntA antitoxin family.</text>
</comment>
<dbReference type="CDD" id="cd05403">
    <property type="entry name" value="NT_KNTase_like"/>
    <property type="match status" value="1"/>
</dbReference>
<evidence type="ECO:0000256" key="3">
    <source>
        <dbReference type="ARBA" id="ARBA00022679"/>
    </source>
</evidence>
<evidence type="ECO:0000256" key="7">
    <source>
        <dbReference type="ARBA" id="ARBA00022840"/>
    </source>
</evidence>
<keyword evidence="3" id="KW-0808">Transferase</keyword>
<evidence type="ECO:0000256" key="5">
    <source>
        <dbReference type="ARBA" id="ARBA00022723"/>
    </source>
</evidence>
<comment type="cofactor">
    <cofactor evidence="1">
        <name>Mg(2+)</name>
        <dbReference type="ChEBI" id="CHEBI:18420"/>
    </cofactor>
</comment>
<feature type="domain" description="HTH cro/C1-type" evidence="10">
    <location>
        <begin position="9"/>
        <end position="63"/>
    </location>
</feature>
<dbReference type="SMART" id="SM00530">
    <property type="entry name" value="HTH_XRE"/>
    <property type="match status" value="1"/>
</dbReference>
<dbReference type="CDD" id="cd00093">
    <property type="entry name" value="HTH_XRE"/>
    <property type="match status" value="1"/>
</dbReference>
<dbReference type="PANTHER" id="PTHR33571:SF12">
    <property type="entry name" value="BSL3053 PROTEIN"/>
    <property type="match status" value="1"/>
</dbReference>
<dbReference type="InterPro" id="IPR001387">
    <property type="entry name" value="Cro/C1-type_HTH"/>
</dbReference>
<proteinExistence type="inferred from homology"/>
<dbReference type="SUPFAM" id="SSF81301">
    <property type="entry name" value="Nucleotidyltransferase"/>
    <property type="match status" value="1"/>
</dbReference>
<evidence type="ECO:0000256" key="4">
    <source>
        <dbReference type="ARBA" id="ARBA00022695"/>
    </source>
</evidence>
<evidence type="ECO:0000256" key="9">
    <source>
        <dbReference type="ARBA" id="ARBA00038276"/>
    </source>
</evidence>
<dbReference type="InterPro" id="IPR002934">
    <property type="entry name" value="Polymerase_NTP_transf_dom"/>
</dbReference>
<keyword evidence="7" id="KW-0067">ATP-binding</keyword>
<accession>A0ABP8X0V1</accession>
<dbReference type="InterPro" id="IPR010982">
    <property type="entry name" value="Lambda_DNA-bd_dom_sf"/>
</dbReference>
<reference evidence="12" key="1">
    <citation type="journal article" date="2019" name="Int. J. Syst. Evol. Microbiol.">
        <title>The Global Catalogue of Microorganisms (GCM) 10K type strain sequencing project: providing services to taxonomists for standard genome sequencing and annotation.</title>
        <authorList>
            <consortium name="The Broad Institute Genomics Platform"/>
            <consortium name="The Broad Institute Genome Sequencing Center for Infectious Disease"/>
            <person name="Wu L."/>
            <person name="Ma J."/>
        </authorList>
    </citation>
    <scope>NUCLEOTIDE SEQUENCE [LARGE SCALE GENOMIC DNA]</scope>
    <source>
        <strain evidence="12">JCM 17975</strain>
    </source>
</reference>
<name>A0ABP8X0V1_9MICO</name>